<dbReference type="PROSITE" id="PS50850">
    <property type="entry name" value="MFS"/>
    <property type="match status" value="1"/>
</dbReference>
<evidence type="ECO:0000259" key="5">
    <source>
        <dbReference type="PROSITE" id="PS50850"/>
    </source>
</evidence>
<dbReference type="Gene3D" id="1.20.1250.20">
    <property type="entry name" value="MFS general substrate transporter like domains"/>
    <property type="match status" value="2"/>
</dbReference>
<organism evidence="6 7">
    <name type="scientific">Alterirhizorhabdus solaris</name>
    <dbReference type="NCBI Taxonomy" id="2529389"/>
    <lineage>
        <taxon>Bacteria</taxon>
        <taxon>Pseudomonadati</taxon>
        <taxon>Pseudomonadota</taxon>
        <taxon>Alphaproteobacteria</taxon>
        <taxon>Sphingomonadales</taxon>
        <taxon>Rhizorhabdaceae</taxon>
        <taxon>Alterirhizorhabdus</taxon>
    </lineage>
</organism>
<keyword evidence="1 4" id="KW-0812">Transmembrane</keyword>
<dbReference type="AlphaFoldDB" id="A0A558RB38"/>
<reference evidence="6 7" key="1">
    <citation type="submission" date="2019-07" db="EMBL/GenBank/DDBJ databases">
        <title>Sphingomonas solaris sp. nov., isolated from a solar panel from Boston, Massachusetts.</title>
        <authorList>
            <person name="Tanner K."/>
            <person name="Pascual J."/>
            <person name="Mancuso C."/>
            <person name="Pereto J."/>
            <person name="Khalil A."/>
            <person name="Vilanova C."/>
        </authorList>
    </citation>
    <scope>NUCLEOTIDE SEQUENCE [LARGE SCALE GENOMIC DNA]</scope>
    <source>
        <strain evidence="6 7">R4DWN</strain>
    </source>
</reference>
<dbReference type="OrthoDB" id="9796632at2"/>
<feature type="transmembrane region" description="Helical" evidence="4">
    <location>
        <begin position="270"/>
        <end position="292"/>
    </location>
</feature>
<dbReference type="InterPro" id="IPR050327">
    <property type="entry name" value="Proton-linked_MCT"/>
</dbReference>
<gene>
    <name evidence="6" type="ORF">FOY91_03600</name>
</gene>
<keyword evidence="2 4" id="KW-1133">Transmembrane helix</keyword>
<feature type="transmembrane region" description="Helical" evidence="4">
    <location>
        <begin position="358"/>
        <end position="380"/>
    </location>
</feature>
<name>A0A558RB38_9SPHN</name>
<feature type="transmembrane region" description="Helical" evidence="4">
    <location>
        <begin position="392"/>
        <end position="412"/>
    </location>
</feature>
<feature type="transmembrane region" description="Helical" evidence="4">
    <location>
        <begin position="148"/>
        <end position="172"/>
    </location>
</feature>
<evidence type="ECO:0000256" key="2">
    <source>
        <dbReference type="ARBA" id="ARBA00022989"/>
    </source>
</evidence>
<evidence type="ECO:0000256" key="1">
    <source>
        <dbReference type="ARBA" id="ARBA00022692"/>
    </source>
</evidence>
<dbReference type="GO" id="GO:0022857">
    <property type="term" value="F:transmembrane transporter activity"/>
    <property type="evidence" value="ECO:0007669"/>
    <property type="project" value="InterPro"/>
</dbReference>
<accession>A0A558RB38</accession>
<evidence type="ECO:0000256" key="4">
    <source>
        <dbReference type="SAM" id="Phobius"/>
    </source>
</evidence>
<dbReference type="InterPro" id="IPR011701">
    <property type="entry name" value="MFS"/>
</dbReference>
<evidence type="ECO:0000313" key="7">
    <source>
        <dbReference type="Proteomes" id="UP000318681"/>
    </source>
</evidence>
<feature type="domain" description="Major facilitator superfamily (MFS) profile" evidence="5">
    <location>
        <begin position="24"/>
        <end position="414"/>
    </location>
</feature>
<feature type="transmembrane region" description="Helical" evidence="4">
    <location>
        <begin position="60"/>
        <end position="78"/>
    </location>
</feature>
<feature type="transmembrane region" description="Helical" evidence="4">
    <location>
        <begin position="178"/>
        <end position="200"/>
    </location>
</feature>
<dbReference type="InterPro" id="IPR020846">
    <property type="entry name" value="MFS_dom"/>
</dbReference>
<dbReference type="EMBL" id="VNIM01000008">
    <property type="protein sequence ID" value="TVV76625.1"/>
    <property type="molecule type" value="Genomic_DNA"/>
</dbReference>
<dbReference type="Proteomes" id="UP000318681">
    <property type="component" value="Unassembled WGS sequence"/>
</dbReference>
<feature type="transmembrane region" description="Helical" evidence="4">
    <location>
        <begin position="324"/>
        <end position="346"/>
    </location>
</feature>
<evidence type="ECO:0000313" key="6">
    <source>
        <dbReference type="EMBL" id="TVV76625.1"/>
    </source>
</evidence>
<dbReference type="Pfam" id="PF07690">
    <property type="entry name" value="MFS_1"/>
    <property type="match status" value="1"/>
</dbReference>
<evidence type="ECO:0000256" key="3">
    <source>
        <dbReference type="ARBA" id="ARBA00023136"/>
    </source>
</evidence>
<dbReference type="SUPFAM" id="SSF103473">
    <property type="entry name" value="MFS general substrate transporter"/>
    <property type="match status" value="1"/>
</dbReference>
<dbReference type="PANTHER" id="PTHR11360">
    <property type="entry name" value="MONOCARBOXYLATE TRANSPORTER"/>
    <property type="match status" value="1"/>
</dbReference>
<feature type="transmembrane region" description="Helical" evidence="4">
    <location>
        <begin position="299"/>
        <end position="318"/>
    </location>
</feature>
<keyword evidence="7" id="KW-1185">Reference proteome</keyword>
<sequence length="420" mass="43985">MKGYGVAARLDGDAAAEWRKGWPVVLAGAMGMALATTHVYSTGLFMAPLEQEFGWSRTAISAGLTISAVVGVLTAPFVGLAIDRLGPRRIGLWCCTAFCIVFALLSTVGSSIWNWWALWLLLACTTTGIKPTVWTAAVSSLFARGRGLALSLMLCGTGLGSSLTPLICNLLIKDYGWRTAYLGLAGFWAVLVLPLLFFFFSSAKDRHRVSRAETVAVPAALTGMSAREGFRSPRFYKLAAGAFLIALVAVSFTVNMVPILSFTGLTRDNAAAIAGTIGISSIVGRITAGLLLDRLNGNIIAGVSVLLPIASCALLLMAPGSAPVSFVAAIILGLCLGSELDAVAYLATRHFGMRSFGVLFGTISGLLALATGVGPLLVSAVYDTTGSYMPVLWAYVPLCLIAAGLFFTLGAYPDAHGEPE</sequence>
<feature type="transmembrane region" description="Helical" evidence="4">
    <location>
        <begin position="90"/>
        <end position="109"/>
    </location>
</feature>
<dbReference type="InterPro" id="IPR036259">
    <property type="entry name" value="MFS_trans_sf"/>
</dbReference>
<comment type="caution">
    <text evidence="6">The sequence shown here is derived from an EMBL/GenBank/DDBJ whole genome shotgun (WGS) entry which is preliminary data.</text>
</comment>
<feature type="transmembrane region" description="Helical" evidence="4">
    <location>
        <begin position="235"/>
        <end position="258"/>
    </location>
</feature>
<feature type="transmembrane region" description="Helical" evidence="4">
    <location>
        <begin position="21"/>
        <end position="40"/>
    </location>
</feature>
<feature type="transmembrane region" description="Helical" evidence="4">
    <location>
        <begin position="115"/>
        <end position="136"/>
    </location>
</feature>
<dbReference type="PANTHER" id="PTHR11360:SF290">
    <property type="entry name" value="MONOCARBOXYLATE MFS PERMEASE"/>
    <property type="match status" value="1"/>
</dbReference>
<proteinExistence type="predicted"/>
<protein>
    <submittedName>
        <fullName evidence="6">MFS transporter</fullName>
    </submittedName>
</protein>
<keyword evidence="3 4" id="KW-0472">Membrane</keyword>